<keyword evidence="4" id="KW-1185">Reference proteome</keyword>
<evidence type="ECO:0000313" key="4">
    <source>
        <dbReference type="Proteomes" id="UP000266723"/>
    </source>
</evidence>
<evidence type="ECO:0000313" key="3">
    <source>
        <dbReference type="EMBL" id="KAF3495707.1"/>
    </source>
</evidence>
<protein>
    <recommendedName>
        <fullName evidence="5">Cytochrome P450</fullName>
    </recommendedName>
</protein>
<dbReference type="InterPro" id="IPR017972">
    <property type="entry name" value="Cyt_P450_CS"/>
</dbReference>
<dbReference type="PANTHER" id="PTHR47950:SF44">
    <property type="entry name" value="CYTOCHROME P450, FAMILY 76, SUBFAMILY C, POLYPEPTIDE 5-RELATED"/>
    <property type="match status" value="1"/>
</dbReference>
<comment type="similarity">
    <text evidence="1 2">Belongs to the cytochrome P450 family.</text>
</comment>
<reference evidence="3 4" key="1">
    <citation type="journal article" date="2020" name="BMC Genomics">
        <title>Intraspecific diversification of the crop wild relative Brassica cretica Lam. using demographic model selection.</title>
        <authorList>
            <person name="Kioukis A."/>
            <person name="Michalopoulou V.A."/>
            <person name="Briers L."/>
            <person name="Pirintsos S."/>
            <person name="Studholme D.J."/>
            <person name="Pavlidis P."/>
            <person name="Sarris P.F."/>
        </authorList>
    </citation>
    <scope>NUCLEOTIDE SEQUENCE [LARGE SCALE GENOMIC DNA]</scope>
    <source>
        <strain evidence="4">cv. PFS-1207/04</strain>
    </source>
</reference>
<dbReference type="InterPro" id="IPR036396">
    <property type="entry name" value="Cyt_P450_sf"/>
</dbReference>
<dbReference type="Gene3D" id="1.10.630.10">
    <property type="entry name" value="Cytochrome P450"/>
    <property type="match status" value="1"/>
</dbReference>
<accession>A0ABQ7AD83</accession>
<keyword evidence="2" id="KW-0408">Iron</keyword>
<dbReference type="PRINTS" id="PR00385">
    <property type="entry name" value="P450"/>
</dbReference>
<dbReference type="InterPro" id="IPR002401">
    <property type="entry name" value="Cyt_P450_E_grp-I"/>
</dbReference>
<keyword evidence="2" id="KW-0503">Monooxygenase</keyword>
<keyword evidence="2" id="KW-0560">Oxidoreductase</keyword>
<keyword evidence="2" id="KW-0349">Heme</keyword>
<dbReference type="PROSITE" id="PS00086">
    <property type="entry name" value="CYTOCHROME_P450"/>
    <property type="match status" value="1"/>
</dbReference>
<dbReference type="PRINTS" id="PR00463">
    <property type="entry name" value="EP450I"/>
</dbReference>
<dbReference type="SUPFAM" id="SSF48264">
    <property type="entry name" value="Cytochrome P450"/>
    <property type="match status" value="1"/>
</dbReference>
<proteinExistence type="inferred from homology"/>
<dbReference type="Pfam" id="PF00067">
    <property type="entry name" value="p450"/>
    <property type="match status" value="1"/>
</dbReference>
<dbReference type="EMBL" id="QGKV02002055">
    <property type="protein sequence ID" value="KAF3495707.1"/>
    <property type="molecule type" value="Genomic_DNA"/>
</dbReference>
<dbReference type="Proteomes" id="UP000266723">
    <property type="component" value="Unassembled WGS sequence"/>
</dbReference>
<dbReference type="PANTHER" id="PTHR47950">
    <property type="entry name" value="CYTOCHROME P450, FAMILY 76, SUBFAMILY C, POLYPEPTIDE 5-RELATED"/>
    <property type="match status" value="1"/>
</dbReference>
<keyword evidence="2" id="KW-0479">Metal-binding</keyword>
<comment type="caution">
    <text evidence="3">The sequence shown here is derived from an EMBL/GenBank/DDBJ whole genome shotgun (WGS) entry which is preliminary data.</text>
</comment>
<dbReference type="InterPro" id="IPR001128">
    <property type="entry name" value="Cyt_P450"/>
</dbReference>
<organism evidence="3 4">
    <name type="scientific">Brassica cretica</name>
    <name type="common">Mustard</name>
    <dbReference type="NCBI Taxonomy" id="69181"/>
    <lineage>
        <taxon>Eukaryota</taxon>
        <taxon>Viridiplantae</taxon>
        <taxon>Streptophyta</taxon>
        <taxon>Embryophyta</taxon>
        <taxon>Tracheophyta</taxon>
        <taxon>Spermatophyta</taxon>
        <taxon>Magnoliopsida</taxon>
        <taxon>eudicotyledons</taxon>
        <taxon>Gunneridae</taxon>
        <taxon>Pentapetalae</taxon>
        <taxon>rosids</taxon>
        <taxon>malvids</taxon>
        <taxon>Brassicales</taxon>
        <taxon>Brassicaceae</taxon>
        <taxon>Brassiceae</taxon>
        <taxon>Brassica</taxon>
    </lineage>
</organism>
<evidence type="ECO:0000256" key="2">
    <source>
        <dbReference type="RuleBase" id="RU000461"/>
    </source>
</evidence>
<evidence type="ECO:0008006" key="5">
    <source>
        <dbReference type="Google" id="ProtNLM"/>
    </source>
</evidence>
<evidence type="ECO:0000256" key="1">
    <source>
        <dbReference type="ARBA" id="ARBA00010617"/>
    </source>
</evidence>
<gene>
    <name evidence="3" type="ORF">DY000_02056775</name>
</gene>
<name>A0ABQ7AD83_BRACR</name>
<sequence>MRKVQELMSFVVRCSERTFDDSETTDDFQNVVLRMMEIAGKPNTADFFPFLGFLDLQGTRKEARLCMNKLFRVFQRFIDTKRSLKASRNKENDMLSPLLDISQEKESELDDDGIKHLLLGLISAGTDTSSSTVEWAMAELLRNPKMMVKAQEEIRQVIRRNDAVRELDIFELPYLQAVVKETLRLHPPSPFLIPRTSESDDVRIFEFIIPKNTQVSSLHVSFSILWAIGRDPNVWENPTQFKPERFLGREIDVKGNDFELIPFGAGRRICPGLPLGFRIVHLLLASLLYGFDWKYQNGILPENVDISEAFGVTLHKAEPICAVPIKKHV</sequence>